<sequence>MIARLRSIHRSPNIEGKAGTSETIFGRIGDAIIPAGSNENGARRTCGKIRLVPFFARSDRRGKVALRKRSIAQAGKEAEAIVR</sequence>
<evidence type="ECO:0000313" key="2">
    <source>
        <dbReference type="Proteomes" id="UP000800200"/>
    </source>
</evidence>
<keyword evidence="2" id="KW-1185">Reference proteome</keyword>
<dbReference type="Proteomes" id="UP000800200">
    <property type="component" value="Unassembled WGS sequence"/>
</dbReference>
<proteinExistence type="predicted"/>
<dbReference type="AlphaFoldDB" id="A0A6A6E4X0"/>
<accession>A0A6A6E4X0</accession>
<reference evidence="1" key="1">
    <citation type="journal article" date="2020" name="Stud. Mycol.">
        <title>101 Dothideomycetes genomes: a test case for predicting lifestyles and emergence of pathogens.</title>
        <authorList>
            <person name="Haridas S."/>
            <person name="Albert R."/>
            <person name="Binder M."/>
            <person name="Bloem J."/>
            <person name="Labutti K."/>
            <person name="Salamov A."/>
            <person name="Andreopoulos B."/>
            <person name="Baker S."/>
            <person name="Barry K."/>
            <person name="Bills G."/>
            <person name="Bluhm B."/>
            <person name="Cannon C."/>
            <person name="Castanera R."/>
            <person name="Culley D."/>
            <person name="Daum C."/>
            <person name="Ezra D."/>
            <person name="Gonzalez J."/>
            <person name="Henrissat B."/>
            <person name="Kuo A."/>
            <person name="Liang C."/>
            <person name="Lipzen A."/>
            <person name="Lutzoni F."/>
            <person name="Magnuson J."/>
            <person name="Mondo S."/>
            <person name="Nolan M."/>
            <person name="Ohm R."/>
            <person name="Pangilinan J."/>
            <person name="Park H.-J."/>
            <person name="Ramirez L."/>
            <person name="Alfaro M."/>
            <person name="Sun H."/>
            <person name="Tritt A."/>
            <person name="Yoshinaga Y."/>
            <person name="Zwiers L.-H."/>
            <person name="Turgeon B."/>
            <person name="Goodwin S."/>
            <person name="Spatafora J."/>
            <person name="Crous P."/>
            <person name="Grigoriev I."/>
        </authorList>
    </citation>
    <scope>NUCLEOTIDE SEQUENCE</scope>
    <source>
        <strain evidence="1">CBS 207.26</strain>
    </source>
</reference>
<name>A0A6A6E4X0_9PEZI</name>
<gene>
    <name evidence="1" type="ORF">K469DRAFT_175532</name>
</gene>
<protein>
    <submittedName>
        <fullName evidence="1">Uncharacterized protein</fullName>
    </submittedName>
</protein>
<evidence type="ECO:0000313" key="1">
    <source>
        <dbReference type="EMBL" id="KAF2184906.1"/>
    </source>
</evidence>
<organism evidence="1 2">
    <name type="scientific">Zopfia rhizophila CBS 207.26</name>
    <dbReference type="NCBI Taxonomy" id="1314779"/>
    <lineage>
        <taxon>Eukaryota</taxon>
        <taxon>Fungi</taxon>
        <taxon>Dikarya</taxon>
        <taxon>Ascomycota</taxon>
        <taxon>Pezizomycotina</taxon>
        <taxon>Dothideomycetes</taxon>
        <taxon>Dothideomycetes incertae sedis</taxon>
        <taxon>Zopfiaceae</taxon>
        <taxon>Zopfia</taxon>
    </lineage>
</organism>
<dbReference type="EMBL" id="ML994636">
    <property type="protein sequence ID" value="KAF2184906.1"/>
    <property type="molecule type" value="Genomic_DNA"/>
</dbReference>